<dbReference type="HOGENOM" id="CLU_1432742_0_0_6"/>
<evidence type="ECO:0000256" key="5">
    <source>
        <dbReference type="ARBA" id="ARBA00022519"/>
    </source>
</evidence>
<evidence type="ECO:0000256" key="2">
    <source>
        <dbReference type="ARBA" id="ARBA00006555"/>
    </source>
</evidence>
<comment type="caution">
    <text evidence="12">The sequence shown here is derived from an EMBL/GenBank/DDBJ whole genome shotgun (WGS) entry which is preliminary data.</text>
</comment>
<dbReference type="GO" id="GO:0031992">
    <property type="term" value="F:energy transducer activity"/>
    <property type="evidence" value="ECO:0007669"/>
    <property type="project" value="TreeGrafter"/>
</dbReference>
<dbReference type="AlphaFoldDB" id="A0A095VT05"/>
<keyword evidence="5" id="KW-0997">Cell inner membrane</keyword>
<evidence type="ECO:0000259" key="11">
    <source>
        <dbReference type="PROSITE" id="PS52015"/>
    </source>
</evidence>
<evidence type="ECO:0000256" key="8">
    <source>
        <dbReference type="ARBA" id="ARBA00022989"/>
    </source>
</evidence>
<evidence type="ECO:0000256" key="1">
    <source>
        <dbReference type="ARBA" id="ARBA00004383"/>
    </source>
</evidence>
<dbReference type="InterPro" id="IPR006260">
    <property type="entry name" value="TonB/TolA_C"/>
</dbReference>
<gene>
    <name evidence="12" type="ORF">HRUBRA_01237</name>
</gene>
<proteinExistence type="inferred from homology"/>
<dbReference type="PANTHER" id="PTHR33446:SF11">
    <property type="entry name" value="TONB3"/>
    <property type="match status" value="1"/>
</dbReference>
<keyword evidence="7" id="KW-0653">Protein transport</keyword>
<evidence type="ECO:0000256" key="7">
    <source>
        <dbReference type="ARBA" id="ARBA00022927"/>
    </source>
</evidence>
<evidence type="ECO:0000313" key="12">
    <source>
        <dbReference type="EMBL" id="KGE04208.1"/>
    </source>
</evidence>
<comment type="subcellular location">
    <subcellularLocation>
        <location evidence="1">Cell inner membrane</location>
        <topology evidence="1">Single-pass membrane protein</topology>
        <orientation evidence="1">Periplasmic side</orientation>
    </subcellularLocation>
</comment>
<dbReference type="PANTHER" id="PTHR33446">
    <property type="entry name" value="PROTEIN TONB-RELATED"/>
    <property type="match status" value="1"/>
</dbReference>
<keyword evidence="4" id="KW-1003">Cell membrane</keyword>
<keyword evidence="13" id="KW-1185">Reference proteome</keyword>
<keyword evidence="6" id="KW-0812">Transmembrane</keyword>
<dbReference type="EMBL" id="AUVB01000035">
    <property type="protein sequence ID" value="KGE04208.1"/>
    <property type="molecule type" value="Genomic_DNA"/>
</dbReference>
<dbReference type="InterPro" id="IPR037682">
    <property type="entry name" value="TonB_C"/>
</dbReference>
<organism evidence="12 13">
    <name type="scientific">Pseudohaliea rubra DSM 19751</name>
    <dbReference type="NCBI Taxonomy" id="1265313"/>
    <lineage>
        <taxon>Bacteria</taxon>
        <taxon>Pseudomonadati</taxon>
        <taxon>Pseudomonadota</taxon>
        <taxon>Gammaproteobacteria</taxon>
        <taxon>Cellvibrionales</taxon>
        <taxon>Halieaceae</taxon>
        <taxon>Pseudohaliea</taxon>
    </lineage>
</organism>
<feature type="region of interest" description="Disordered" evidence="10">
    <location>
        <begin position="1"/>
        <end position="20"/>
    </location>
</feature>
<dbReference type="GO" id="GO:0055085">
    <property type="term" value="P:transmembrane transport"/>
    <property type="evidence" value="ECO:0007669"/>
    <property type="project" value="InterPro"/>
</dbReference>
<evidence type="ECO:0000256" key="3">
    <source>
        <dbReference type="ARBA" id="ARBA00022448"/>
    </source>
</evidence>
<dbReference type="eggNOG" id="COG0810">
    <property type="taxonomic scope" value="Bacteria"/>
</dbReference>
<dbReference type="Pfam" id="PF03544">
    <property type="entry name" value="TonB_C"/>
    <property type="match status" value="1"/>
</dbReference>
<dbReference type="Proteomes" id="UP000029640">
    <property type="component" value="Unassembled WGS sequence"/>
</dbReference>
<dbReference type="Gene3D" id="3.30.1150.10">
    <property type="match status" value="1"/>
</dbReference>
<accession>A0A095VT05</accession>
<name>A0A095VT05_9GAMM</name>
<evidence type="ECO:0000256" key="10">
    <source>
        <dbReference type="SAM" id="MobiDB-lite"/>
    </source>
</evidence>
<dbReference type="NCBIfam" id="TIGR01352">
    <property type="entry name" value="tonB_Cterm"/>
    <property type="match status" value="1"/>
</dbReference>
<dbReference type="PROSITE" id="PS52015">
    <property type="entry name" value="TONB_CTD"/>
    <property type="match status" value="1"/>
</dbReference>
<keyword evidence="9" id="KW-0472">Membrane</keyword>
<sequence>MPTQPAEQRASSGAGEGGAVARALLTSRQGERQALQEHGNAAGGKTAERLAALQRRLAALEASVQNQEDASSTAPRVRTLTAVSARSAVEADYLQAWRERLETVGNAWYPRASLRYGLYGTLRLRVLLRSDGSLESVKLLDSSGYAVLDEAALKIVRLAAPYAPFPPALRAKADKLEIIRTWDFAPTGG</sequence>
<keyword evidence="8" id="KW-1133">Transmembrane helix</keyword>
<dbReference type="SUPFAM" id="SSF74653">
    <property type="entry name" value="TolA/TonB C-terminal domain"/>
    <property type="match status" value="1"/>
</dbReference>
<feature type="domain" description="TonB C-terminal" evidence="11">
    <location>
        <begin position="94"/>
        <end position="189"/>
    </location>
</feature>
<reference evidence="12 13" key="1">
    <citation type="journal article" date="2014" name="Genome Announc.">
        <title>Genome Sequence of Gammaproteobacterial Pseudohaliea rubra Type Strain DSM 19751, Isolated from Coastal Seawater of the Mediterranean Sea.</title>
        <authorList>
            <person name="Spring S."/>
            <person name="Fiebig A."/>
            <person name="Riedel T."/>
            <person name="Goker M."/>
            <person name="Klenk H.P."/>
        </authorList>
    </citation>
    <scope>NUCLEOTIDE SEQUENCE [LARGE SCALE GENOMIC DNA]</scope>
    <source>
        <strain evidence="12 13">DSM 19751</strain>
    </source>
</reference>
<evidence type="ECO:0000256" key="6">
    <source>
        <dbReference type="ARBA" id="ARBA00022692"/>
    </source>
</evidence>
<dbReference type="GO" id="GO:0098797">
    <property type="term" value="C:plasma membrane protein complex"/>
    <property type="evidence" value="ECO:0007669"/>
    <property type="project" value="TreeGrafter"/>
</dbReference>
<comment type="similarity">
    <text evidence="2">Belongs to the TonB family.</text>
</comment>
<protein>
    <submittedName>
        <fullName evidence="12">TonB protein</fullName>
    </submittedName>
</protein>
<evidence type="ECO:0000256" key="4">
    <source>
        <dbReference type="ARBA" id="ARBA00022475"/>
    </source>
</evidence>
<dbReference type="InterPro" id="IPR051045">
    <property type="entry name" value="TonB-dependent_transducer"/>
</dbReference>
<evidence type="ECO:0000256" key="9">
    <source>
        <dbReference type="ARBA" id="ARBA00023136"/>
    </source>
</evidence>
<keyword evidence="3" id="KW-0813">Transport</keyword>
<dbReference type="STRING" id="1265313.HRUBRA_01237"/>
<evidence type="ECO:0000313" key="13">
    <source>
        <dbReference type="Proteomes" id="UP000029640"/>
    </source>
</evidence>
<dbReference type="GO" id="GO:0015031">
    <property type="term" value="P:protein transport"/>
    <property type="evidence" value="ECO:0007669"/>
    <property type="project" value="UniProtKB-KW"/>
</dbReference>